<evidence type="ECO:0000313" key="1">
    <source>
        <dbReference type="EMBL" id="EEQ08467.1"/>
    </source>
</evidence>
<reference evidence="1" key="1">
    <citation type="submission" date="2008-12" db="EMBL/GenBank/DDBJ databases">
        <title>Annotation of the Yersinia bercovieri ATCC 43970 genome.</title>
        <authorList>
            <person name="Read T.D."/>
            <person name="Akmal A."/>
            <person name="Bishop-Lilly K."/>
            <person name="Chen P.E."/>
            <person name="Cook C."/>
            <person name="Kiley M.P."/>
            <person name="Lentz S."/>
            <person name="Mateczun A."/>
            <person name="Nagarajan N."/>
            <person name="Nolan N."/>
            <person name="Osborne B.I."/>
            <person name="Pop M."/>
            <person name="Sozhamannan S."/>
            <person name="Stewart A.C."/>
            <person name="Sulakvelidze A."/>
            <person name="Thomason B."/>
            <person name="Willner K."/>
            <person name="Zwick M.E."/>
        </authorList>
    </citation>
    <scope>NUCLEOTIDE SEQUENCE [LARGE SCALE GENOMIC DNA]</scope>
    <source>
        <strain evidence="1">ATCC 43970</strain>
    </source>
</reference>
<comment type="caution">
    <text evidence="1">The sequence shown here is derived from an EMBL/GenBank/DDBJ whole genome shotgun (WGS) entry which is preliminary data.</text>
</comment>
<gene>
    <name evidence="1" type="ORF">yberc0001_22090</name>
</gene>
<protein>
    <submittedName>
        <fullName evidence="1">Uncharacterized protein</fullName>
    </submittedName>
</protein>
<name>A0ABM9Y420_YERBE</name>
<dbReference type="Proteomes" id="UP000010319">
    <property type="component" value="Unassembled WGS sequence"/>
</dbReference>
<proteinExistence type="predicted"/>
<keyword evidence="2" id="KW-1185">Reference proteome</keyword>
<accession>A0ABM9Y420</accession>
<sequence>MQYKILILNGLLLYFSVADSHHFPIVLNWHKLFDKGDREQIIF</sequence>
<dbReference type="EMBL" id="AALC02000001">
    <property type="protein sequence ID" value="EEQ08467.1"/>
    <property type="molecule type" value="Genomic_DNA"/>
</dbReference>
<organism evidence="1 2">
    <name type="scientific">Yersinia bercovieri ATCC 43970</name>
    <dbReference type="NCBI Taxonomy" id="349968"/>
    <lineage>
        <taxon>Bacteria</taxon>
        <taxon>Pseudomonadati</taxon>
        <taxon>Pseudomonadota</taxon>
        <taxon>Gammaproteobacteria</taxon>
        <taxon>Enterobacterales</taxon>
        <taxon>Yersiniaceae</taxon>
        <taxon>Yersinia</taxon>
    </lineage>
</organism>
<evidence type="ECO:0000313" key="2">
    <source>
        <dbReference type="Proteomes" id="UP000010319"/>
    </source>
</evidence>